<keyword evidence="3" id="KW-1185">Reference proteome</keyword>
<dbReference type="GO" id="GO:0016301">
    <property type="term" value="F:kinase activity"/>
    <property type="evidence" value="ECO:0007669"/>
    <property type="project" value="UniProtKB-KW"/>
</dbReference>
<proteinExistence type="predicted"/>
<feature type="region of interest" description="Disordered" evidence="1">
    <location>
        <begin position="1"/>
        <end position="75"/>
    </location>
</feature>
<keyword evidence="2" id="KW-0418">Kinase</keyword>
<reference evidence="2 3" key="1">
    <citation type="journal article" date="2018" name="Plant J.">
        <title>Genome sequences of Chlorella sorokiniana UTEX 1602 and Micractinium conductrix SAG 241.80: implications to maltose excretion by a green alga.</title>
        <authorList>
            <person name="Arriola M.B."/>
            <person name="Velmurugan N."/>
            <person name="Zhang Y."/>
            <person name="Plunkett M.H."/>
            <person name="Hondzo H."/>
            <person name="Barney B.M."/>
        </authorList>
    </citation>
    <scope>NUCLEOTIDE SEQUENCE [LARGE SCALE GENOMIC DNA]</scope>
    <source>
        <strain evidence="3">UTEX 1602</strain>
    </source>
</reference>
<keyword evidence="2" id="KW-0808">Transferase</keyword>
<gene>
    <name evidence="2" type="ORF">C2E21_2581</name>
</gene>
<protein>
    <submittedName>
        <fullName evidence="2">Mitogen-activated kinase</fullName>
    </submittedName>
</protein>
<evidence type="ECO:0000313" key="3">
    <source>
        <dbReference type="Proteomes" id="UP000239899"/>
    </source>
</evidence>
<comment type="caution">
    <text evidence="2">The sequence shown here is derived from an EMBL/GenBank/DDBJ whole genome shotgun (WGS) entry which is preliminary data.</text>
</comment>
<sequence>MSGEGKSGYVERAAKEGEQTATGMQKETFGEGTAAQSAAGKQGGERAKEMGAGIMADPSGYGKKGGESRGSGDQE</sequence>
<dbReference type="EMBL" id="LHPG02000004">
    <property type="protein sequence ID" value="PRW58745.1"/>
    <property type="molecule type" value="Genomic_DNA"/>
</dbReference>
<dbReference type="AlphaFoldDB" id="A0A2P6TXF3"/>
<feature type="compositionally biased region" description="Basic and acidic residues" evidence="1">
    <location>
        <begin position="64"/>
        <end position="75"/>
    </location>
</feature>
<evidence type="ECO:0000313" key="2">
    <source>
        <dbReference type="EMBL" id="PRW58745.1"/>
    </source>
</evidence>
<organism evidence="2 3">
    <name type="scientific">Chlorella sorokiniana</name>
    <name type="common">Freshwater green alga</name>
    <dbReference type="NCBI Taxonomy" id="3076"/>
    <lineage>
        <taxon>Eukaryota</taxon>
        <taxon>Viridiplantae</taxon>
        <taxon>Chlorophyta</taxon>
        <taxon>core chlorophytes</taxon>
        <taxon>Trebouxiophyceae</taxon>
        <taxon>Chlorellales</taxon>
        <taxon>Chlorellaceae</taxon>
        <taxon>Chlorella clade</taxon>
        <taxon>Chlorella</taxon>
    </lineage>
</organism>
<dbReference type="Proteomes" id="UP000239899">
    <property type="component" value="Unassembled WGS sequence"/>
</dbReference>
<accession>A0A2P6TXF3</accession>
<dbReference type="OrthoDB" id="510771at2759"/>
<name>A0A2P6TXF3_CHLSO</name>
<evidence type="ECO:0000256" key="1">
    <source>
        <dbReference type="SAM" id="MobiDB-lite"/>
    </source>
</evidence>